<evidence type="ECO:0000313" key="2">
    <source>
        <dbReference type="EMBL" id="PKK57103.1"/>
    </source>
</evidence>
<dbReference type="AlphaFoldDB" id="A0A2N1M639"/>
<evidence type="ECO:0000256" key="1">
    <source>
        <dbReference type="SAM" id="MobiDB-lite"/>
    </source>
</evidence>
<sequence>MTPETSWKKDKQKAHATDDKQVKNQSTTAKPDAKTSVPEATQILTGYKLYLEPAENTSRVKTLGRYYQCGASTFKVIQTSKGRRKLGEIQKRPFKYEELQVIEEPDKIEYPSDGFMRKYHPTGFLTSDALALRCINAIGFRGNGRSEELAYTCSQNLYEAGQAKKGENWLHILRIGRPHSILNLKKKAQTKLKTKNIPDKKKSGKTGNGSVSNQPKKKDKQQSSTKASKNNNELKNPTIQKKAKKFLKNGGGGNKDNKECIWANLHGGVSSKDAPLFNEGQGFVQICTELFTTVLIIV</sequence>
<dbReference type="EMBL" id="LLXL01004748">
    <property type="protein sequence ID" value="PKK57103.1"/>
    <property type="molecule type" value="Genomic_DNA"/>
</dbReference>
<reference evidence="2 3" key="1">
    <citation type="submission" date="2016-04" db="EMBL/GenBank/DDBJ databases">
        <title>Genome analyses suggest a sexual origin of heterokaryosis in a supposedly ancient asexual fungus.</title>
        <authorList>
            <person name="Ropars J."/>
            <person name="Sedzielewska K."/>
            <person name="Noel J."/>
            <person name="Charron P."/>
            <person name="Farinelli L."/>
            <person name="Marton T."/>
            <person name="Kruger M."/>
            <person name="Pelin A."/>
            <person name="Brachmann A."/>
            <person name="Corradi N."/>
        </authorList>
    </citation>
    <scope>NUCLEOTIDE SEQUENCE [LARGE SCALE GENOMIC DNA]</scope>
    <source>
        <strain evidence="2 3">C2</strain>
    </source>
</reference>
<comment type="caution">
    <text evidence="2">The sequence shown here is derived from an EMBL/GenBank/DDBJ whole genome shotgun (WGS) entry which is preliminary data.</text>
</comment>
<accession>A0A2N1M639</accession>
<feature type="compositionally biased region" description="Basic and acidic residues" evidence="1">
    <location>
        <begin position="1"/>
        <end position="22"/>
    </location>
</feature>
<feature type="region of interest" description="Disordered" evidence="1">
    <location>
        <begin position="1"/>
        <end position="37"/>
    </location>
</feature>
<evidence type="ECO:0000313" key="3">
    <source>
        <dbReference type="Proteomes" id="UP000233469"/>
    </source>
</evidence>
<dbReference type="Proteomes" id="UP000233469">
    <property type="component" value="Unassembled WGS sequence"/>
</dbReference>
<proteinExistence type="predicted"/>
<protein>
    <submittedName>
        <fullName evidence="2">Uncharacterized protein</fullName>
    </submittedName>
</protein>
<organism evidence="2 3">
    <name type="scientific">Rhizophagus irregularis</name>
    <dbReference type="NCBI Taxonomy" id="588596"/>
    <lineage>
        <taxon>Eukaryota</taxon>
        <taxon>Fungi</taxon>
        <taxon>Fungi incertae sedis</taxon>
        <taxon>Mucoromycota</taxon>
        <taxon>Glomeromycotina</taxon>
        <taxon>Glomeromycetes</taxon>
        <taxon>Glomerales</taxon>
        <taxon>Glomeraceae</taxon>
        <taxon>Rhizophagus</taxon>
    </lineage>
</organism>
<name>A0A2N1M639_9GLOM</name>
<feature type="region of interest" description="Disordered" evidence="1">
    <location>
        <begin position="186"/>
        <end position="240"/>
    </location>
</feature>
<reference evidence="2 3" key="2">
    <citation type="submission" date="2017-10" db="EMBL/GenBank/DDBJ databases">
        <title>Extensive intraspecific genome diversity in a model arbuscular mycorrhizal fungus.</title>
        <authorList>
            <person name="Chen E.C.H."/>
            <person name="Morin E."/>
            <person name="Baudet D."/>
            <person name="Noel J."/>
            <person name="Ndikumana S."/>
            <person name="Charron P."/>
            <person name="St-Onge C."/>
            <person name="Giorgi J."/>
            <person name="Grigoriev I.V."/>
            <person name="Roux C."/>
            <person name="Martin F.M."/>
            <person name="Corradi N."/>
        </authorList>
    </citation>
    <scope>NUCLEOTIDE SEQUENCE [LARGE SCALE GENOMIC DNA]</scope>
    <source>
        <strain evidence="2 3">C2</strain>
    </source>
</reference>
<feature type="compositionally biased region" description="Polar residues" evidence="1">
    <location>
        <begin position="222"/>
        <end position="239"/>
    </location>
</feature>
<dbReference type="VEuPathDB" id="FungiDB:FUN_016746"/>
<gene>
    <name evidence="2" type="ORF">RhiirC2_721442</name>
</gene>